<proteinExistence type="predicted"/>
<accession>A0A1F4V9F0</accession>
<dbReference type="Pfam" id="PF08239">
    <property type="entry name" value="SH3_3"/>
    <property type="match status" value="1"/>
</dbReference>
<dbReference type="Proteomes" id="UP000178127">
    <property type="component" value="Unassembled WGS sequence"/>
</dbReference>
<name>A0A1F4V9F0_UNCKA</name>
<feature type="domain" description="SH3b" evidence="2">
    <location>
        <begin position="314"/>
        <end position="380"/>
    </location>
</feature>
<keyword evidence="1" id="KW-0812">Transmembrane</keyword>
<evidence type="ECO:0000313" key="4">
    <source>
        <dbReference type="Proteomes" id="UP000178127"/>
    </source>
</evidence>
<dbReference type="EMBL" id="MEVD01000008">
    <property type="protein sequence ID" value="OGC53881.1"/>
    <property type="molecule type" value="Genomic_DNA"/>
</dbReference>
<dbReference type="InterPro" id="IPR013229">
    <property type="entry name" value="PEGA"/>
</dbReference>
<dbReference type="Gene3D" id="2.30.30.40">
    <property type="entry name" value="SH3 Domains"/>
    <property type="match status" value="1"/>
</dbReference>
<keyword evidence="1" id="KW-0472">Membrane</keyword>
<reference evidence="3 4" key="1">
    <citation type="journal article" date="2016" name="Nat. Commun.">
        <title>Thousands of microbial genomes shed light on interconnected biogeochemical processes in an aquifer system.</title>
        <authorList>
            <person name="Anantharaman K."/>
            <person name="Brown C.T."/>
            <person name="Hug L.A."/>
            <person name="Sharon I."/>
            <person name="Castelle C.J."/>
            <person name="Probst A.J."/>
            <person name="Thomas B.C."/>
            <person name="Singh A."/>
            <person name="Wilkins M.J."/>
            <person name="Karaoz U."/>
            <person name="Brodie E.L."/>
            <person name="Williams K.H."/>
            <person name="Hubbard S.S."/>
            <person name="Banfield J.F."/>
        </authorList>
    </citation>
    <scope>NUCLEOTIDE SEQUENCE [LARGE SCALE GENOMIC DNA]</scope>
</reference>
<evidence type="ECO:0000313" key="3">
    <source>
        <dbReference type="EMBL" id="OGC53881.1"/>
    </source>
</evidence>
<dbReference type="SMART" id="SM00287">
    <property type="entry name" value="SH3b"/>
    <property type="match status" value="1"/>
</dbReference>
<evidence type="ECO:0000256" key="1">
    <source>
        <dbReference type="SAM" id="Phobius"/>
    </source>
</evidence>
<protein>
    <recommendedName>
        <fullName evidence="2">SH3b domain-containing protein</fullName>
    </recommendedName>
</protein>
<evidence type="ECO:0000259" key="2">
    <source>
        <dbReference type="PROSITE" id="PS51781"/>
    </source>
</evidence>
<organism evidence="3 4">
    <name type="scientific">candidate division WWE3 bacterium RIFCSPHIGHO2_02_FULL_38_14</name>
    <dbReference type="NCBI Taxonomy" id="1802620"/>
    <lineage>
        <taxon>Bacteria</taxon>
        <taxon>Katanobacteria</taxon>
    </lineage>
</organism>
<gene>
    <name evidence="3" type="ORF">A3D91_01455</name>
</gene>
<sequence>MNTNNKSNLITYIAVIIGLVVIVFFSINIVKNITKSQERGAVNVVTQNPAEVYLNGEYAGTTPYESKETKVGENKISIKTSTRTYETSVNFLPNVQVSIIRDLGVSELFSAGDNLWMEKNEGQSAVSVISDPADASVFIDNSELGKTPFTSDKLSEGEYELKVSYPGYEDRVIRIKTQNGLTLNISAKLFPMPAPLRVEAFEGSESLYDLSSENALLTADSESWVKAVVYWNETRGVNLAGLGVNKEKVFDYFLDYKGNLYTGEGDKIANSESLKQLKDAKKGGYLGRKSDGEGLTAEAKEAYQTLTGAAVAGGKTATIKETGLGWLRVRDDASLNGKEVTRVNVGESFPVLEEKGDWAKIEVSETVQGWVSKAYIEVKESTSSI</sequence>
<dbReference type="STRING" id="1802620.A3D91_01455"/>
<dbReference type="PANTHER" id="PTHR36194:SF1">
    <property type="entry name" value="S-LAYER-LIKE PROTEIN"/>
    <property type="match status" value="1"/>
</dbReference>
<dbReference type="InterPro" id="IPR003646">
    <property type="entry name" value="SH3-like_bac-type"/>
</dbReference>
<feature type="transmembrane region" description="Helical" evidence="1">
    <location>
        <begin position="12"/>
        <end position="30"/>
    </location>
</feature>
<comment type="caution">
    <text evidence="3">The sequence shown here is derived from an EMBL/GenBank/DDBJ whole genome shotgun (WGS) entry which is preliminary data.</text>
</comment>
<keyword evidence="1" id="KW-1133">Transmembrane helix</keyword>
<dbReference type="Pfam" id="PF08308">
    <property type="entry name" value="PEGA"/>
    <property type="match status" value="1"/>
</dbReference>
<dbReference type="PROSITE" id="PS51781">
    <property type="entry name" value="SH3B"/>
    <property type="match status" value="1"/>
</dbReference>
<dbReference type="PANTHER" id="PTHR36194">
    <property type="entry name" value="S-LAYER-LIKE PROTEIN"/>
    <property type="match status" value="1"/>
</dbReference>
<dbReference type="AlphaFoldDB" id="A0A1F4V9F0"/>